<gene>
    <name evidence="2" type="ORF">TorRG33x02_219550</name>
</gene>
<name>A0A2P5E9N1_TREOI</name>
<organism evidence="2 3">
    <name type="scientific">Trema orientale</name>
    <name type="common">Charcoal tree</name>
    <name type="synonym">Celtis orientalis</name>
    <dbReference type="NCBI Taxonomy" id="63057"/>
    <lineage>
        <taxon>Eukaryota</taxon>
        <taxon>Viridiplantae</taxon>
        <taxon>Streptophyta</taxon>
        <taxon>Embryophyta</taxon>
        <taxon>Tracheophyta</taxon>
        <taxon>Spermatophyta</taxon>
        <taxon>Magnoliopsida</taxon>
        <taxon>eudicotyledons</taxon>
        <taxon>Gunneridae</taxon>
        <taxon>Pentapetalae</taxon>
        <taxon>rosids</taxon>
        <taxon>fabids</taxon>
        <taxon>Rosales</taxon>
        <taxon>Cannabaceae</taxon>
        <taxon>Trema</taxon>
    </lineage>
</organism>
<proteinExistence type="predicted"/>
<evidence type="ECO:0000259" key="1">
    <source>
        <dbReference type="PROSITE" id="PS50948"/>
    </source>
</evidence>
<evidence type="ECO:0000313" key="3">
    <source>
        <dbReference type="Proteomes" id="UP000237000"/>
    </source>
</evidence>
<dbReference type="Gene3D" id="3.50.4.10">
    <property type="entry name" value="Hepatocyte Growth Factor"/>
    <property type="match status" value="1"/>
</dbReference>
<dbReference type="CDD" id="cd01098">
    <property type="entry name" value="PAN_AP_plant"/>
    <property type="match status" value="1"/>
</dbReference>
<dbReference type="InterPro" id="IPR003609">
    <property type="entry name" value="Pan_app"/>
</dbReference>
<dbReference type="SMART" id="SM00473">
    <property type="entry name" value="PAN_AP"/>
    <property type="match status" value="1"/>
</dbReference>
<keyword evidence="3" id="KW-1185">Reference proteome</keyword>
<dbReference type="PANTHER" id="PTHR32444">
    <property type="entry name" value="BULB-TYPE LECTIN DOMAIN-CONTAINING PROTEIN"/>
    <property type="match status" value="1"/>
</dbReference>
<dbReference type="Pfam" id="PF08276">
    <property type="entry name" value="PAN_2"/>
    <property type="match status" value="1"/>
</dbReference>
<evidence type="ECO:0000313" key="2">
    <source>
        <dbReference type="EMBL" id="PON82253.1"/>
    </source>
</evidence>
<dbReference type="OrthoDB" id="1910371at2759"/>
<comment type="caution">
    <text evidence="2">The sequence shown here is derived from an EMBL/GenBank/DDBJ whole genome shotgun (WGS) entry which is preliminary data.</text>
</comment>
<dbReference type="Proteomes" id="UP000237000">
    <property type="component" value="Unassembled WGS sequence"/>
</dbReference>
<accession>A0A2P5E9N1</accession>
<dbReference type="EMBL" id="JXTC01000198">
    <property type="protein sequence ID" value="PON82253.1"/>
    <property type="molecule type" value="Genomic_DNA"/>
</dbReference>
<dbReference type="PROSITE" id="PS50948">
    <property type="entry name" value="PAN"/>
    <property type="match status" value="1"/>
</dbReference>
<dbReference type="InParanoid" id="A0A2P5E9N1"/>
<dbReference type="AlphaFoldDB" id="A0A2P5E9N1"/>
<protein>
    <submittedName>
        <fullName evidence="2">PAN/Apple domain containing protein</fullName>
    </submittedName>
</protein>
<feature type="domain" description="Apple" evidence="1">
    <location>
        <begin position="15"/>
        <end position="99"/>
    </location>
</feature>
<dbReference type="STRING" id="63057.A0A2P5E9N1"/>
<sequence length="105" mass="11748">MVWAEGCVRNTPLSCQDKQKDGFIKFAQLKVPETKHTWVNQSMVLKECRAKCLSNCSCMAFSNTDIRGEGSDCVIWFGDLVDITKIPGGGPDLYIRMPASELCKR</sequence>
<reference evidence="3" key="1">
    <citation type="submission" date="2016-06" db="EMBL/GenBank/DDBJ databases">
        <title>Parallel loss of symbiosis genes in relatives of nitrogen-fixing non-legume Parasponia.</title>
        <authorList>
            <person name="Van Velzen R."/>
            <person name="Holmer R."/>
            <person name="Bu F."/>
            <person name="Rutten L."/>
            <person name="Van Zeijl A."/>
            <person name="Liu W."/>
            <person name="Santuari L."/>
            <person name="Cao Q."/>
            <person name="Sharma T."/>
            <person name="Shen D."/>
            <person name="Roswanjaya Y."/>
            <person name="Wardhani T."/>
            <person name="Kalhor M.S."/>
            <person name="Jansen J."/>
            <person name="Van den Hoogen J."/>
            <person name="Gungor B."/>
            <person name="Hartog M."/>
            <person name="Hontelez J."/>
            <person name="Verver J."/>
            <person name="Yang W.-C."/>
            <person name="Schijlen E."/>
            <person name="Repin R."/>
            <person name="Schilthuizen M."/>
            <person name="Schranz E."/>
            <person name="Heidstra R."/>
            <person name="Miyata K."/>
            <person name="Fedorova E."/>
            <person name="Kohlen W."/>
            <person name="Bisseling T."/>
            <person name="Smit S."/>
            <person name="Geurts R."/>
        </authorList>
    </citation>
    <scope>NUCLEOTIDE SEQUENCE [LARGE SCALE GENOMIC DNA]</scope>
    <source>
        <strain evidence="3">cv. RG33-2</strain>
    </source>
</reference>
<dbReference type="PANTHER" id="PTHR32444:SF234">
    <property type="entry name" value="RECEPTOR-LIKE SERINE_THREONINE-PROTEIN KINASE"/>
    <property type="match status" value="1"/>
</dbReference>